<evidence type="ECO:0000313" key="3">
    <source>
        <dbReference type="Proteomes" id="UP000800092"/>
    </source>
</evidence>
<reference evidence="2" key="1">
    <citation type="journal article" date="2020" name="Stud. Mycol.">
        <title>101 Dothideomycetes genomes: a test case for predicting lifestyles and emergence of pathogens.</title>
        <authorList>
            <person name="Haridas S."/>
            <person name="Albert R."/>
            <person name="Binder M."/>
            <person name="Bloem J."/>
            <person name="Labutti K."/>
            <person name="Salamov A."/>
            <person name="Andreopoulos B."/>
            <person name="Baker S."/>
            <person name="Barry K."/>
            <person name="Bills G."/>
            <person name="Bluhm B."/>
            <person name="Cannon C."/>
            <person name="Castanera R."/>
            <person name="Culley D."/>
            <person name="Daum C."/>
            <person name="Ezra D."/>
            <person name="Gonzalez J."/>
            <person name="Henrissat B."/>
            <person name="Kuo A."/>
            <person name="Liang C."/>
            <person name="Lipzen A."/>
            <person name="Lutzoni F."/>
            <person name="Magnuson J."/>
            <person name="Mondo S."/>
            <person name="Nolan M."/>
            <person name="Ohm R."/>
            <person name="Pangilinan J."/>
            <person name="Park H.-J."/>
            <person name="Ramirez L."/>
            <person name="Alfaro M."/>
            <person name="Sun H."/>
            <person name="Tritt A."/>
            <person name="Yoshinaga Y."/>
            <person name="Zwiers L.-H."/>
            <person name="Turgeon B."/>
            <person name="Goodwin S."/>
            <person name="Spatafora J."/>
            <person name="Crous P."/>
            <person name="Grigoriev I."/>
        </authorList>
    </citation>
    <scope>NUCLEOTIDE SEQUENCE</scope>
    <source>
        <strain evidence="2">Tuck. ex Michener</strain>
    </source>
</reference>
<evidence type="ECO:0000313" key="2">
    <source>
        <dbReference type="EMBL" id="KAF2234932.1"/>
    </source>
</evidence>
<accession>A0A6A6HA87</accession>
<dbReference type="AlphaFoldDB" id="A0A6A6HA87"/>
<organism evidence="2 3">
    <name type="scientific">Viridothelium virens</name>
    <name type="common">Speckled blister lichen</name>
    <name type="synonym">Trypethelium virens</name>
    <dbReference type="NCBI Taxonomy" id="1048519"/>
    <lineage>
        <taxon>Eukaryota</taxon>
        <taxon>Fungi</taxon>
        <taxon>Dikarya</taxon>
        <taxon>Ascomycota</taxon>
        <taxon>Pezizomycotina</taxon>
        <taxon>Dothideomycetes</taxon>
        <taxon>Dothideomycetes incertae sedis</taxon>
        <taxon>Trypetheliales</taxon>
        <taxon>Trypetheliaceae</taxon>
        <taxon>Viridothelium</taxon>
    </lineage>
</organism>
<protein>
    <submittedName>
        <fullName evidence="2">Uncharacterized protein</fullName>
    </submittedName>
</protein>
<keyword evidence="3" id="KW-1185">Reference proteome</keyword>
<name>A0A6A6HA87_VIRVR</name>
<dbReference type="EMBL" id="ML991795">
    <property type="protein sequence ID" value="KAF2234932.1"/>
    <property type="molecule type" value="Genomic_DNA"/>
</dbReference>
<proteinExistence type="predicted"/>
<feature type="region of interest" description="Disordered" evidence="1">
    <location>
        <begin position="1"/>
        <end position="24"/>
    </location>
</feature>
<gene>
    <name evidence="2" type="ORF">EV356DRAFT_544907</name>
</gene>
<sequence>MAASEADHNDSKNSTTDVAPESDQAIMKGEDHDVKMQQPVQMLRAKKLRKATRKSLLGTRMTQILPVVHSYRPGKDKRRQKTLAYNSLELHPPDLISNLCSCDYTKSTVYGAGYSIAVLPVEEAISRCHFLISVTFCAVIVARLLSRNMNSKLSTGSAMVFKLRSSTEFSLNTKDEKVHNVFSTSYRHALPLHFLFSSRFLFSSQLTFPILPFPCQLITRNLSKIFSCERHFKCLNSDIYFQIPLPAKLPLPQREDEEMDRRLPYRRGLPLLKPLPLRAAMVTDDLALMGRDTQNELTTKIAGILREGHVYFHSACFARRYHADDTDRESEDVTFFIESDLEKSSIESWELAVRSIRELLDTTHLQQIWVEIIDFRSQARSSFAITKELFPSDQVESLYTSARLYLKALGMRWTTITLLDRGSNSSDLHPKFLVTALDAQNQKWWDEALPRLQQMCLDVSPKLEVELLQGAVSYAHGQDDMSLHSLDFGKTLQLGGSISAKGSTGSGSIGAAIKLRIGQDPPATFVLTNHHVTTQAKDSKSSQDHYSIRSPSDRDVLLYRDALMDDIATYKKERDHRAALHNAKAEMVQRMRSYIAVYEDKLSKIPADDNARHIGNLFASRQDLSGGWIVDWSLTRLDDDRSMINEVPQVIERATTSKTLQNANSSPTESITTWSDKMDFRGCRVVKRGRTTGWTVGIVNMYKTFVMDDAGRFAVHETNQNGKVLEGNAWPICSTALLHDVRPFMAEGDSGSIIIQTENNASTEGEVGTMIGLGFGVNHDFGLMSPLSAVFADIEEKVDGVIIEPRKL</sequence>
<evidence type="ECO:0000256" key="1">
    <source>
        <dbReference type="SAM" id="MobiDB-lite"/>
    </source>
</evidence>
<dbReference type="Proteomes" id="UP000800092">
    <property type="component" value="Unassembled WGS sequence"/>
</dbReference>
<feature type="compositionally biased region" description="Basic and acidic residues" evidence="1">
    <location>
        <begin position="1"/>
        <end position="11"/>
    </location>
</feature>
<dbReference type="OrthoDB" id="5351220at2759"/>